<sequence>MAATESACAREAPTGRVNTRVLRQIAYDYEPAKTPEALAREKHVNVVVVGKVTGWLPGPIASSGRTPQHWVLMRVQVERRLKGISDDVVYLPVWQGGVLGGTKTPHQGVDDFRRAAPKGMRVLMFLGKERPGGPTVISGPITKNRTKLPSATPRYWAPPQGVILHEVGTDGIGRAVGGLVELPRSGSYKAWDQPCGIDGLITRLQAEGLKGR</sequence>
<gene>
    <name evidence="1" type="ORF">SAMN05421869_104230</name>
</gene>
<accession>A0A1G8HN54</accession>
<evidence type="ECO:0000313" key="1">
    <source>
        <dbReference type="EMBL" id="SDI08093.1"/>
    </source>
</evidence>
<dbReference type="RefSeq" id="WP_143043659.1">
    <property type="nucleotide sequence ID" value="NZ_FNDJ01000004.1"/>
</dbReference>
<dbReference type="AlphaFoldDB" id="A0A1G8HN54"/>
<organism evidence="1 2">
    <name type="scientific">Nonomuraea jiangxiensis</name>
    <dbReference type="NCBI Taxonomy" id="633440"/>
    <lineage>
        <taxon>Bacteria</taxon>
        <taxon>Bacillati</taxon>
        <taxon>Actinomycetota</taxon>
        <taxon>Actinomycetes</taxon>
        <taxon>Streptosporangiales</taxon>
        <taxon>Streptosporangiaceae</taxon>
        <taxon>Nonomuraea</taxon>
    </lineage>
</organism>
<keyword evidence="2" id="KW-1185">Reference proteome</keyword>
<name>A0A1G8HN54_9ACTN</name>
<evidence type="ECO:0000313" key="2">
    <source>
        <dbReference type="Proteomes" id="UP000199202"/>
    </source>
</evidence>
<proteinExistence type="predicted"/>
<dbReference type="OrthoDB" id="3522933at2"/>
<protein>
    <submittedName>
        <fullName evidence="1">Uncharacterized protein</fullName>
    </submittedName>
</protein>
<dbReference type="EMBL" id="FNDJ01000004">
    <property type="protein sequence ID" value="SDI08093.1"/>
    <property type="molecule type" value="Genomic_DNA"/>
</dbReference>
<reference evidence="1 2" key="1">
    <citation type="submission" date="2016-10" db="EMBL/GenBank/DDBJ databases">
        <authorList>
            <person name="de Groot N.N."/>
        </authorList>
    </citation>
    <scope>NUCLEOTIDE SEQUENCE [LARGE SCALE GENOMIC DNA]</scope>
    <source>
        <strain evidence="1 2">CGMCC 4.6533</strain>
    </source>
</reference>
<dbReference type="Proteomes" id="UP000199202">
    <property type="component" value="Unassembled WGS sequence"/>
</dbReference>